<dbReference type="Pfam" id="PF03009">
    <property type="entry name" value="GDPD"/>
    <property type="match status" value="2"/>
</dbReference>
<feature type="region of interest" description="Disordered" evidence="1">
    <location>
        <begin position="29"/>
        <end position="96"/>
    </location>
</feature>
<feature type="compositionally biased region" description="Basic and acidic residues" evidence="1">
    <location>
        <begin position="808"/>
        <end position="823"/>
    </location>
</feature>
<sequence>MQSQKIPKRFVFGSREDSILKKRFEMISRREEENADDTVQSTPLITPTPTPMNTPCSFQDSSQDPQDPDERQKDYSENEKPFQNSSNKLTSNMESQSQTKYSSIQLLEHWKAVAIDSQKEVQILKSQITKVEAQNKNLIDARSRTEMMTRDPTETILYGLLKQNWQQTQTIQQLEKDESIVNMDGEFDALLSPKQINACMEKMKLTLNSVMHKNGISLRLNSNTIKANSDLQSLLNLLFGAEANLELESNMKDLDPQLLLRGLALAAVRKWIFMTDFPEFKENRLSKAQLKVMSQKGNWKCARRLAIASYLSIIRDPSFSGQDLREQTQHLVMRFSRALAPLCKPPHDSEKSLSNIWVDSDGTIATLFRIALTFKAVTIAIKHRYEFVVYPPGTVAAKTIPAVENFAMRNPAGKDSICEAWKHASLYVYEAESNFQRNELEAAMVKTDNFILQDADVRDKKFCLNSVMTMTISKGFDESNWDVNEEVNSVASTGLGQDKASSKVVQEKIADPKIKDKASVAHRSESIVKNGLQSGVEASIDKRTGKHSDIASGQRSEMPIKLSRSCSVCLNMFNAGDFEEHMQIKPTWCQPPCSACGGRYYGKASIAKHKRHGKKETNTVPESGSSKREKAPGLDLLVEITRKEIDVAEAKAPQNPSETSPERSHRRSTRLIGQEDIATEVNDVIIGDSFIPHKTEQRPARPHPTKCENCGIAYKSRRNLTRHKNAGACRRCPDCENWVGSLKSSKKHQCSGSLNKSKNIDLEALHDDCTRQKFETLACEEKTVNKSNGTVENQTSTETPQMSSKSSENPKRNLEMSNHDHAKTPKSQICSQVGSPLSNETIKSLTPAAIPEGGPLKRPRPSESQDQKSPQIQDGDSIPENTEEMRPTKLRRLDAVQDVAAKQDCPGFSEQKQSTFNSNYMQPLNPFQSSDFEFEKWQTFTTHESNERGWGISPDAAGPKNNWNLDSDYIAFESQSDTYSGLLGSFQHSFDISQSFNGESPEFISVKGMYLNGSQHPVLPGELPVYGGYHAAENNKQTQGLIQNETLPLLSTQLNSTQLNAGSLDTIEYQVINKLKLHFCGLAEAPSTFTLAKPDRRGRILPQAIAHRGYKAANPENTMGAFRGAVEVGAHAIETDLHISKDGVVVISHDPSLKRCPSRTDAPSPRSLRIPRYTWPKRYIWILLDIKLDNDADQIMSLIASTIKEVKPTRPWNQRVLLGCWAAKYIPLCATYLPDFPIAHIGFSIGYARQFLSVPNINFNMLRQILVGPGGPKFLADTRAAKRSVFVWTVNEEQWMRWSIKKGVDGVVTDDPKKYLEVCEEYDSANPKSVAFGFKDWMLIIWFNLLAMLFSWLFRKPGNDNGQQQNLFWMAGENEIHSSKFGGEERDGKKGTDSDYMLGTGHFDFVPNGDMRAMKGGVRVYQDGTEEAKREKKGQGNVSLHAPTSSMDGFNAESFDDSHQSINETTCDTNTDSLRAQSLPIKVKPKKSGVFGSLKKLIIRPKSEQDTVATGEHKSSTQSNHDNQGANRLNTIADSSKESKKPEDHEEHSSFFVSEDGRRIDNATGYEIITLDEFCQLHFNGVGAGPGATEPVMSNATSAPIDIPRNRRSREVGAERIARGYIDELPSSPFAGEGGILSSIKSHHGRQDSTDSSAHARSDSNVSGRQSQDTHPNISGRMSMDTEFSQPDEELMEQILSTSSGGIVNITPHNVDNVLAVLKGSFGTSSSSLSIGTPPRHHALNHPGHSNGFEALPISVPRPARIRALESQGHSASLPDTQGLGERVAKSHWAQENLLGKSPSAPSPLQQTTNFDERRRPRDILKRNNTTVQSPVRGFSLHNSNTGDVLYSRHPLANEITRSHSLANAPKTQNRKRPILQAIQEPPKETVPGPRYSAIPASLPPSSHFVNGEQDRQSPRLWNRKGTPAAKPDSRTADRVNPSLDRSSVMTTLSQFIPSRNEKFAEEITTNDIAVNASTKVSRRQMGRPTSQSLPRENGIPKVPKIPEAYAKHTAVLPKIGRDANGRFSEEYIEHEPGFPSSSMDDEVYVEAQRKMQARKAQEYIPTDPYQNHTVGTWDAILRTSPPSLSPLSSIGDRNEPNSPVSPISLRGGKADEYKWSDIDDGFADTCLSSVPCSEESDFVPQDTYLSQSLRPRFPPPFSRAHGPPLQHPLELSVEVHGGRVDGLPREYCTFVDPTVPVTRPLRIRKVKVGWGEGG</sequence>
<feature type="compositionally biased region" description="Basic and acidic residues" evidence="1">
    <location>
        <begin position="539"/>
        <end position="549"/>
    </location>
</feature>
<dbReference type="PANTHER" id="PTHR43805:SF1">
    <property type="entry name" value="GP-PDE DOMAIN-CONTAINING PROTEIN"/>
    <property type="match status" value="1"/>
</dbReference>
<feature type="region of interest" description="Disordered" evidence="1">
    <location>
        <begin position="1794"/>
        <end position="1837"/>
    </location>
</feature>
<feature type="region of interest" description="Disordered" evidence="1">
    <location>
        <begin position="1425"/>
        <end position="1451"/>
    </location>
</feature>
<dbReference type="InterPro" id="IPR017946">
    <property type="entry name" value="PLC-like_Pdiesterase_TIM-brl"/>
</dbReference>
<feature type="region of interest" description="Disordered" evidence="1">
    <location>
        <begin position="1975"/>
        <end position="1998"/>
    </location>
</feature>
<dbReference type="GO" id="GO:0006629">
    <property type="term" value="P:lipid metabolic process"/>
    <property type="evidence" value="ECO:0007669"/>
    <property type="project" value="InterPro"/>
</dbReference>
<feature type="compositionally biased region" description="Basic and acidic residues" evidence="1">
    <location>
        <begin position="1645"/>
        <end position="1658"/>
    </location>
</feature>
<feature type="domain" description="GP-PDE" evidence="2">
    <location>
        <begin position="1102"/>
        <end position="1319"/>
    </location>
</feature>
<accession>A0A5N6JQI1</accession>
<feature type="compositionally biased region" description="Polar residues" evidence="1">
    <location>
        <begin position="1659"/>
        <end position="1673"/>
    </location>
</feature>
<evidence type="ECO:0000259" key="2">
    <source>
        <dbReference type="PROSITE" id="PS51704"/>
    </source>
</evidence>
<evidence type="ECO:0000313" key="4">
    <source>
        <dbReference type="Proteomes" id="UP000326757"/>
    </source>
</evidence>
<feature type="region of interest" description="Disordered" evidence="1">
    <location>
        <begin position="785"/>
        <end position="886"/>
    </location>
</feature>
<reference evidence="3 4" key="1">
    <citation type="submission" date="2019-06" db="EMBL/GenBank/DDBJ databases">
        <title>Genome Sequence of the Brown Rot Fungal Pathogen Monilinia laxa.</title>
        <authorList>
            <person name="De Miccolis Angelini R.M."/>
            <person name="Landi L."/>
            <person name="Abate D."/>
            <person name="Pollastro S."/>
            <person name="Romanazzi G."/>
            <person name="Faretra F."/>
        </authorList>
    </citation>
    <scope>NUCLEOTIDE SEQUENCE [LARGE SCALE GENOMIC DNA]</scope>
    <source>
        <strain evidence="3 4">Mlax316</strain>
    </source>
</reference>
<organism evidence="3 4">
    <name type="scientific">Monilinia laxa</name>
    <name type="common">Brown rot fungus</name>
    <name type="synonym">Sclerotinia laxa</name>
    <dbReference type="NCBI Taxonomy" id="61186"/>
    <lineage>
        <taxon>Eukaryota</taxon>
        <taxon>Fungi</taxon>
        <taxon>Dikarya</taxon>
        <taxon>Ascomycota</taxon>
        <taxon>Pezizomycotina</taxon>
        <taxon>Leotiomycetes</taxon>
        <taxon>Helotiales</taxon>
        <taxon>Sclerotiniaceae</taxon>
        <taxon>Monilinia</taxon>
    </lineage>
</organism>
<feature type="region of interest" description="Disordered" evidence="1">
    <location>
        <begin position="647"/>
        <end position="669"/>
    </location>
</feature>
<protein>
    <recommendedName>
        <fullName evidence="2">GP-PDE domain-containing protein</fullName>
    </recommendedName>
</protein>
<feature type="compositionally biased region" description="Polar residues" evidence="1">
    <location>
        <begin position="81"/>
        <end position="96"/>
    </location>
</feature>
<feature type="compositionally biased region" description="Polar residues" evidence="1">
    <location>
        <begin position="825"/>
        <end position="844"/>
    </location>
</feature>
<evidence type="ECO:0000256" key="1">
    <source>
        <dbReference type="SAM" id="MobiDB-lite"/>
    </source>
</evidence>
<keyword evidence="4" id="KW-1185">Reference proteome</keyword>
<feature type="compositionally biased region" description="Basic and acidic residues" evidence="1">
    <location>
        <begin position="68"/>
        <end position="80"/>
    </location>
</feature>
<feature type="region of interest" description="Disordered" evidence="1">
    <location>
        <begin position="606"/>
        <end position="632"/>
    </location>
</feature>
<feature type="region of interest" description="Disordered" evidence="1">
    <location>
        <begin position="1899"/>
        <end position="1941"/>
    </location>
</feature>
<dbReference type="Proteomes" id="UP000326757">
    <property type="component" value="Unassembled WGS sequence"/>
</dbReference>
<dbReference type="PROSITE" id="PS51704">
    <property type="entry name" value="GP_PDE"/>
    <property type="match status" value="1"/>
</dbReference>
<feature type="region of interest" description="Disordered" evidence="1">
    <location>
        <begin position="538"/>
        <end position="557"/>
    </location>
</feature>
<feature type="compositionally biased region" description="Polar residues" evidence="1">
    <location>
        <begin position="1516"/>
        <end position="1528"/>
    </location>
</feature>
<proteinExistence type="predicted"/>
<comment type="caution">
    <text evidence="3">The sequence shown here is derived from an EMBL/GenBank/DDBJ whole genome shotgun (WGS) entry which is preliminary data.</text>
</comment>
<name>A0A5N6JQI1_MONLA</name>
<dbReference type="Gene3D" id="3.20.20.190">
    <property type="entry name" value="Phosphatidylinositol (PI) phosphodiesterase"/>
    <property type="match status" value="2"/>
</dbReference>
<dbReference type="EMBL" id="VIGI01000018">
    <property type="protein sequence ID" value="KAB8290251.1"/>
    <property type="molecule type" value="Genomic_DNA"/>
</dbReference>
<feature type="compositionally biased region" description="Basic and acidic residues" evidence="1">
    <location>
        <begin position="1502"/>
        <end position="1515"/>
    </location>
</feature>
<feature type="compositionally biased region" description="Low complexity" evidence="1">
    <location>
        <begin position="55"/>
        <end position="65"/>
    </location>
</feature>
<feature type="compositionally biased region" description="Polar residues" evidence="1">
    <location>
        <begin position="1436"/>
        <end position="1448"/>
    </location>
</feature>
<feature type="region of interest" description="Disordered" evidence="1">
    <location>
        <begin position="1633"/>
        <end position="1681"/>
    </location>
</feature>
<dbReference type="InterPro" id="IPR030395">
    <property type="entry name" value="GP_PDE_dom"/>
</dbReference>
<dbReference type="GO" id="GO:0008081">
    <property type="term" value="F:phosphoric diester hydrolase activity"/>
    <property type="evidence" value="ECO:0007669"/>
    <property type="project" value="InterPro"/>
</dbReference>
<feature type="region of interest" description="Disordered" evidence="1">
    <location>
        <begin position="1535"/>
        <end position="1554"/>
    </location>
</feature>
<dbReference type="SUPFAM" id="SSF51695">
    <property type="entry name" value="PLC-like phosphodiesterases"/>
    <property type="match status" value="1"/>
</dbReference>
<gene>
    <name evidence="3" type="ORF">EYC80_011117</name>
</gene>
<dbReference type="OrthoDB" id="3547702at2759"/>
<dbReference type="PANTHER" id="PTHR43805">
    <property type="entry name" value="GLYCEROPHOSPHORYL DIESTER PHOSPHODIESTERASE"/>
    <property type="match status" value="1"/>
</dbReference>
<feature type="compositionally biased region" description="Basic and acidic residues" evidence="1">
    <location>
        <begin position="1811"/>
        <end position="1822"/>
    </location>
</feature>
<evidence type="ECO:0000313" key="3">
    <source>
        <dbReference type="EMBL" id="KAB8290251.1"/>
    </source>
</evidence>
<feature type="region of interest" description="Disordered" evidence="1">
    <location>
        <begin position="1502"/>
        <end position="1528"/>
    </location>
</feature>
<feature type="compositionally biased region" description="Polar residues" evidence="1">
    <location>
        <begin position="785"/>
        <end position="807"/>
    </location>
</feature>